<name>A0A7J5DSH9_NOCSI</name>
<protein>
    <submittedName>
        <fullName evidence="1">Uncharacterized protein</fullName>
    </submittedName>
</protein>
<sequence length="125" mass="13568">MTWFRRARASPEVEDPSSVVVGREVTAISFVHDFIEIHLDDVILTGYTEPFGTIGCQGVGPSSITQLVGRCVEAFSVTNEYVALDSGEDRLGFPIGGPSATGPESVRLHRPAHHELGIPGAHWIW</sequence>
<reference evidence="1 2" key="1">
    <citation type="submission" date="2019-09" db="EMBL/GenBank/DDBJ databases">
        <title>Pimelobacter sp. isolated from Paulinella.</title>
        <authorList>
            <person name="Jeong S.E."/>
        </authorList>
    </citation>
    <scope>NUCLEOTIDE SEQUENCE [LARGE SCALE GENOMIC DNA]</scope>
    <source>
        <strain evidence="1 2">Pch-N</strain>
    </source>
</reference>
<gene>
    <name evidence="1" type="ORF">F9L07_24515</name>
</gene>
<dbReference type="Proteomes" id="UP000449906">
    <property type="component" value="Unassembled WGS sequence"/>
</dbReference>
<dbReference type="EMBL" id="WBVM01000004">
    <property type="protein sequence ID" value="KAB2807854.1"/>
    <property type="molecule type" value="Genomic_DNA"/>
</dbReference>
<dbReference type="RefSeq" id="WP_151582335.1">
    <property type="nucleotide sequence ID" value="NZ_WBVM01000004.1"/>
</dbReference>
<dbReference type="AlphaFoldDB" id="A0A7J5DSH9"/>
<accession>A0A7J5DSH9</accession>
<comment type="caution">
    <text evidence="1">The sequence shown here is derived from an EMBL/GenBank/DDBJ whole genome shotgun (WGS) entry which is preliminary data.</text>
</comment>
<evidence type="ECO:0000313" key="1">
    <source>
        <dbReference type="EMBL" id="KAB2807854.1"/>
    </source>
</evidence>
<proteinExistence type="predicted"/>
<evidence type="ECO:0000313" key="2">
    <source>
        <dbReference type="Proteomes" id="UP000449906"/>
    </source>
</evidence>
<organism evidence="1 2">
    <name type="scientific">Nocardioides simplex</name>
    <name type="common">Arthrobacter simplex</name>
    <dbReference type="NCBI Taxonomy" id="2045"/>
    <lineage>
        <taxon>Bacteria</taxon>
        <taxon>Bacillati</taxon>
        <taxon>Actinomycetota</taxon>
        <taxon>Actinomycetes</taxon>
        <taxon>Propionibacteriales</taxon>
        <taxon>Nocardioidaceae</taxon>
        <taxon>Pimelobacter</taxon>
    </lineage>
</organism>